<evidence type="ECO:0000256" key="4">
    <source>
        <dbReference type="ARBA" id="ARBA00022777"/>
    </source>
</evidence>
<evidence type="ECO:0000256" key="3">
    <source>
        <dbReference type="ARBA" id="ARBA00022741"/>
    </source>
</evidence>
<gene>
    <name evidence="7" type="ORF">NEA10_10460</name>
</gene>
<protein>
    <submittedName>
        <fullName evidence="7">Carbohydrate kinase</fullName>
    </submittedName>
</protein>
<dbReference type="InterPro" id="IPR002173">
    <property type="entry name" value="Carboh/pur_kinase_PfkB_CS"/>
</dbReference>
<keyword evidence="4 7" id="KW-0418">Kinase</keyword>
<feature type="domain" description="Carbohydrate kinase PfkB" evidence="6">
    <location>
        <begin position="4"/>
        <end position="311"/>
    </location>
</feature>
<evidence type="ECO:0000259" key="6">
    <source>
        <dbReference type="Pfam" id="PF00294"/>
    </source>
</evidence>
<keyword evidence="3" id="KW-0547">Nucleotide-binding</keyword>
<dbReference type="RefSeq" id="WP_252659515.1">
    <property type="nucleotide sequence ID" value="NZ_CP098611.1"/>
</dbReference>
<dbReference type="PANTHER" id="PTHR43085:SF1">
    <property type="entry name" value="PSEUDOURIDINE KINASE-RELATED"/>
    <property type="match status" value="1"/>
</dbReference>
<dbReference type="PROSITE" id="PS00583">
    <property type="entry name" value="PFKB_KINASES_1"/>
    <property type="match status" value="1"/>
</dbReference>
<sequence length="329" mass="35418">MAPTILCLGEILLDCLADQIGKPYDAVESWTAYPGGAPANVACGLVKLGTSAGFIGCIGDDKPGHQLSQVLQEVGVDISGVQRHPHAPTRQVYVVRREDGDREFAGFGGLNSADFADTRLDARQIPESLFMEAEYLVMGTLELAYSPCQEAIAHCRDLAQQHGVQVLIDVNWRPVFWQDVESAKATIRKAIADVDLLKLAEEEADFLFNTQGVTEVATQLPGVNRLIITRGDRGCSYCFGDVVGDIEAFPVTVQDTTGAGDGFVAGFLHQLQKHGVDALHDPENARNIMTYASAVGALTATKPGAIAAQPTAEEVQQFYLVERGERKGC</sequence>
<dbReference type="CDD" id="cd01167">
    <property type="entry name" value="bac_FRK"/>
    <property type="match status" value="1"/>
</dbReference>
<dbReference type="SUPFAM" id="SSF53613">
    <property type="entry name" value="Ribokinase-like"/>
    <property type="match status" value="1"/>
</dbReference>
<evidence type="ECO:0000313" key="8">
    <source>
        <dbReference type="Proteomes" id="UP001056708"/>
    </source>
</evidence>
<dbReference type="InterPro" id="IPR029056">
    <property type="entry name" value="Ribokinase-like"/>
</dbReference>
<reference evidence="7" key="1">
    <citation type="submission" date="2022-06" db="EMBL/GenBank/DDBJ databases">
        <title>Genome sequence of Phormidium yuhuli AB48 isolated from an industrial photobioreactor environment.</title>
        <authorList>
            <person name="Qiu Y."/>
            <person name="Noonan A.J.C."/>
            <person name="Dofher K."/>
            <person name="Koch M."/>
            <person name="Kieft B."/>
            <person name="Lin X."/>
            <person name="Ziels R.M."/>
            <person name="Hallam S.J."/>
        </authorList>
    </citation>
    <scope>NUCLEOTIDE SEQUENCE</scope>
    <source>
        <strain evidence="7">AB48</strain>
    </source>
</reference>
<dbReference type="PANTHER" id="PTHR43085">
    <property type="entry name" value="HEXOKINASE FAMILY MEMBER"/>
    <property type="match status" value="1"/>
</dbReference>
<dbReference type="InterPro" id="IPR050306">
    <property type="entry name" value="PfkB_Carbo_kinase"/>
</dbReference>
<evidence type="ECO:0000313" key="7">
    <source>
        <dbReference type="EMBL" id="USR89316.1"/>
    </source>
</evidence>
<comment type="similarity">
    <text evidence="1">Belongs to the carbohydrate kinase PfkB family.</text>
</comment>
<proteinExistence type="inferred from homology"/>
<organism evidence="7 8">
    <name type="scientific">Phormidium yuhuli AB48</name>
    <dbReference type="NCBI Taxonomy" id="2940671"/>
    <lineage>
        <taxon>Bacteria</taxon>
        <taxon>Bacillati</taxon>
        <taxon>Cyanobacteriota</taxon>
        <taxon>Cyanophyceae</taxon>
        <taxon>Oscillatoriophycideae</taxon>
        <taxon>Oscillatoriales</taxon>
        <taxon>Oscillatoriaceae</taxon>
        <taxon>Phormidium</taxon>
        <taxon>Phormidium yuhuli</taxon>
    </lineage>
</organism>
<dbReference type="EMBL" id="CP098611">
    <property type="protein sequence ID" value="USR89316.1"/>
    <property type="molecule type" value="Genomic_DNA"/>
</dbReference>
<dbReference type="InterPro" id="IPR011611">
    <property type="entry name" value="PfkB_dom"/>
</dbReference>
<keyword evidence="8" id="KW-1185">Reference proteome</keyword>
<dbReference type="Gene3D" id="3.40.1190.20">
    <property type="match status" value="1"/>
</dbReference>
<dbReference type="PROSITE" id="PS00584">
    <property type="entry name" value="PFKB_KINASES_2"/>
    <property type="match status" value="1"/>
</dbReference>
<accession>A0ABY5AKL7</accession>
<evidence type="ECO:0000256" key="2">
    <source>
        <dbReference type="ARBA" id="ARBA00022679"/>
    </source>
</evidence>
<evidence type="ECO:0000256" key="5">
    <source>
        <dbReference type="ARBA" id="ARBA00022840"/>
    </source>
</evidence>
<name>A0ABY5AKL7_9CYAN</name>
<dbReference type="Proteomes" id="UP001056708">
    <property type="component" value="Chromosome"/>
</dbReference>
<keyword evidence="2" id="KW-0808">Transferase</keyword>
<dbReference type="GO" id="GO:0016301">
    <property type="term" value="F:kinase activity"/>
    <property type="evidence" value="ECO:0007669"/>
    <property type="project" value="UniProtKB-KW"/>
</dbReference>
<evidence type="ECO:0000256" key="1">
    <source>
        <dbReference type="ARBA" id="ARBA00010688"/>
    </source>
</evidence>
<dbReference type="Pfam" id="PF00294">
    <property type="entry name" value="PfkB"/>
    <property type="match status" value="1"/>
</dbReference>
<keyword evidence="5" id="KW-0067">ATP-binding</keyword>